<comment type="similarity">
    <text evidence="2">Belongs to the Ro 60 kDa family.</text>
</comment>
<dbReference type="GO" id="GO:0046872">
    <property type="term" value="F:metal ion binding"/>
    <property type="evidence" value="ECO:0007669"/>
    <property type="project" value="UniProtKB-KW"/>
</dbReference>
<organism evidence="8">
    <name type="scientific">Dictyoglomus turgidum</name>
    <dbReference type="NCBI Taxonomy" id="513050"/>
    <lineage>
        <taxon>Bacteria</taxon>
        <taxon>Pseudomonadati</taxon>
        <taxon>Dictyoglomota</taxon>
        <taxon>Dictyoglomia</taxon>
        <taxon>Dictyoglomales</taxon>
        <taxon>Dictyoglomaceae</taxon>
        <taxon>Dictyoglomus</taxon>
    </lineage>
</organism>
<keyword evidence="6" id="KW-0687">Ribonucleoprotein</keyword>
<evidence type="ECO:0000256" key="4">
    <source>
        <dbReference type="ARBA" id="ARBA00022723"/>
    </source>
</evidence>
<sequence length="547" mass="61021">MIKYNKYYQTRVTPQSEPIPGSNQVQNSAGGYSWAVDDWKRLDRFLILGSEGGSYYASERALTRGNAQAVERCIKEDGKRVVTRIVEISEAGRAPQNSPALFALAMVIGMGDKEAQKAGMEAIPKVARTGTHLFELVEYIQSFRGWGRGLRKAIAKWYNQKDPDTLVYQLLKYRQREGWSHRDILRLAHPEPASKVHDCLYRYVVSSDFGEREVKRRDKTVKYPALPVELLPPLVKDFEEIQAATKKSKVIEIIKKNRSITWEMIPTQFLASPAVWKALLPHLPMTALLRNLGRMTANETLKPLSEEVKLVCSKLTNEEFIRKARIHPLSVLVALKTYSSGGGVKGSLRWHPISQILDALDKAFYLAFGNVVPTGKRWILALDVSGSMTGPDIAGMPGISPRVGSAAMALITAAVEPNYAIMAFSREFIPVSISPRERLDDVVRRISQLPYGDTDCSIPMIWALDHKIEVDIFVVYTDSETWCGNIHPAQALQEYRRKMGIPAKLVVVGMVSNGFSIADPNDAGMLDVVGFDTATPNLISDFAVENI</sequence>
<dbReference type="SUPFAM" id="SSF53300">
    <property type="entry name" value="vWA-like"/>
    <property type="match status" value="1"/>
</dbReference>
<dbReference type="Pfam" id="PF25045">
    <property type="entry name" value="vWA_Ro60"/>
    <property type="match status" value="1"/>
</dbReference>
<proteinExistence type="inferred from homology"/>
<keyword evidence="5" id="KW-0694">RNA-binding</keyword>
<dbReference type="GO" id="GO:1990904">
    <property type="term" value="C:ribonucleoprotein complex"/>
    <property type="evidence" value="ECO:0007669"/>
    <property type="project" value="UniProtKB-KW"/>
</dbReference>
<gene>
    <name evidence="8" type="ORF">ENV35_04210</name>
</gene>
<dbReference type="GO" id="GO:0003723">
    <property type="term" value="F:RNA binding"/>
    <property type="evidence" value="ECO:0007669"/>
    <property type="project" value="UniProtKB-KW"/>
</dbReference>
<dbReference type="PROSITE" id="PS50988">
    <property type="entry name" value="TROVE"/>
    <property type="match status" value="1"/>
</dbReference>
<dbReference type="Gene3D" id="3.40.50.410">
    <property type="entry name" value="von Willebrand factor, type A domain"/>
    <property type="match status" value="2"/>
</dbReference>
<evidence type="ECO:0000256" key="1">
    <source>
        <dbReference type="ARBA" id="ARBA00004496"/>
    </source>
</evidence>
<dbReference type="PANTHER" id="PTHR14202">
    <property type="entry name" value="60 KDA RIBONUCLEOPROTEIN SSA/RO"/>
    <property type="match status" value="1"/>
</dbReference>
<feature type="domain" description="TROVE" evidence="7">
    <location>
        <begin position="25"/>
        <end position="376"/>
    </location>
</feature>
<protein>
    <submittedName>
        <fullName evidence="8">TROVE domain-containing protein</fullName>
    </submittedName>
</protein>
<name>A0A7C3SNI2_9BACT</name>
<evidence type="ECO:0000259" key="7">
    <source>
        <dbReference type="PROSITE" id="PS50988"/>
    </source>
</evidence>
<evidence type="ECO:0000256" key="2">
    <source>
        <dbReference type="ARBA" id="ARBA00007814"/>
    </source>
</evidence>
<dbReference type="PANTHER" id="PTHR14202:SF0">
    <property type="entry name" value="RNA-BINDING PROTEIN RO60"/>
    <property type="match status" value="1"/>
</dbReference>
<dbReference type="InterPro" id="IPR036465">
    <property type="entry name" value="vWFA_dom_sf"/>
</dbReference>
<dbReference type="Pfam" id="PF05731">
    <property type="entry name" value="TROVE"/>
    <property type="match status" value="1"/>
</dbReference>
<dbReference type="AlphaFoldDB" id="A0A7C3SNI2"/>
<comment type="subcellular location">
    <subcellularLocation>
        <location evidence="1">Cytoplasm</location>
    </subcellularLocation>
</comment>
<comment type="caution">
    <text evidence="8">The sequence shown here is derived from an EMBL/GenBank/DDBJ whole genome shotgun (WGS) entry which is preliminary data.</text>
</comment>
<dbReference type="InterPro" id="IPR037214">
    <property type="entry name" value="TROVE_dom_sf"/>
</dbReference>
<dbReference type="InterPro" id="IPR008858">
    <property type="entry name" value="TROVE_dom"/>
</dbReference>
<dbReference type="InterPro" id="IPR056800">
    <property type="entry name" value="vWA_Ro60"/>
</dbReference>
<evidence type="ECO:0000313" key="8">
    <source>
        <dbReference type="EMBL" id="HGB31061.1"/>
    </source>
</evidence>
<dbReference type="EMBL" id="DTGA01000097">
    <property type="protein sequence ID" value="HGB31061.1"/>
    <property type="molecule type" value="Genomic_DNA"/>
</dbReference>
<evidence type="ECO:0000256" key="5">
    <source>
        <dbReference type="ARBA" id="ARBA00022884"/>
    </source>
</evidence>
<dbReference type="SUPFAM" id="SSF140864">
    <property type="entry name" value="TROVE domain-like"/>
    <property type="match status" value="1"/>
</dbReference>
<reference evidence="8" key="1">
    <citation type="journal article" date="2020" name="mSystems">
        <title>Genome- and Community-Level Interaction Insights into Carbon Utilization and Element Cycling Functions of Hydrothermarchaeota in Hydrothermal Sediment.</title>
        <authorList>
            <person name="Zhou Z."/>
            <person name="Liu Y."/>
            <person name="Xu W."/>
            <person name="Pan J."/>
            <person name="Luo Z.H."/>
            <person name="Li M."/>
        </authorList>
    </citation>
    <scope>NUCLEOTIDE SEQUENCE [LARGE SCALE GENOMIC DNA]</scope>
    <source>
        <strain evidence="8">SpSt-751</strain>
    </source>
</reference>
<dbReference type="InterPro" id="IPR040322">
    <property type="entry name" value="TROVE2"/>
</dbReference>
<accession>A0A7C3SNI2</accession>
<evidence type="ECO:0000256" key="3">
    <source>
        <dbReference type="ARBA" id="ARBA00022490"/>
    </source>
</evidence>
<keyword evidence="4" id="KW-0479">Metal-binding</keyword>
<keyword evidence="3" id="KW-0963">Cytoplasm</keyword>
<evidence type="ECO:0000256" key="6">
    <source>
        <dbReference type="ARBA" id="ARBA00023274"/>
    </source>
</evidence>
<dbReference type="GO" id="GO:0005737">
    <property type="term" value="C:cytoplasm"/>
    <property type="evidence" value="ECO:0007669"/>
    <property type="project" value="UniProtKB-SubCell"/>
</dbReference>